<dbReference type="AlphaFoldDB" id="A0A0H5QCF2"/>
<sequence length="48" mass="5242">MKTYFSTAGKRVPFYPKTPFPVPETANAVILKPVIPDNTVISKPVIPA</sequence>
<accession>A0A0H5QCF2</accession>
<evidence type="ECO:0000313" key="2">
    <source>
        <dbReference type="Proteomes" id="UP000182715"/>
    </source>
</evidence>
<proteinExistence type="predicted"/>
<evidence type="ECO:0000313" key="1">
    <source>
        <dbReference type="EMBL" id="CRY99702.1"/>
    </source>
</evidence>
<dbReference type="EMBL" id="CVTF01000081">
    <property type="protein sequence ID" value="CRY99702.1"/>
    <property type="molecule type" value="Genomic_DNA"/>
</dbReference>
<name>A0A0H5QCF2_NEIMI</name>
<dbReference type="Proteomes" id="UP000182715">
    <property type="component" value="Unassembled WGS sequence"/>
</dbReference>
<organism evidence="1 2">
    <name type="scientific">Neisseria meningitidis serogroup B</name>
    <dbReference type="NCBI Taxonomy" id="491"/>
    <lineage>
        <taxon>Bacteria</taxon>
        <taxon>Pseudomonadati</taxon>
        <taxon>Pseudomonadota</taxon>
        <taxon>Betaproteobacteria</taxon>
        <taxon>Neisseriales</taxon>
        <taxon>Neisseriaceae</taxon>
        <taxon>Neisseria</taxon>
    </lineage>
</organism>
<protein>
    <submittedName>
        <fullName evidence="1">Uncharacterized protein</fullName>
    </submittedName>
</protein>
<reference evidence="1 2" key="1">
    <citation type="submission" date="2014-11" db="EMBL/GenBank/DDBJ databases">
        <authorList>
            <person name="Diene M.Seydina."/>
        </authorList>
    </citation>
    <scope>NUCLEOTIDE SEQUENCE [LARGE SCALE GENOMIC DNA]</scope>
    <source>
        <strain evidence="1 2">Neisseria meningitidis CHUV</strain>
    </source>
</reference>